<keyword evidence="13" id="KW-1185">Reference proteome</keyword>
<evidence type="ECO:0000256" key="10">
    <source>
        <dbReference type="SAM" id="MobiDB-lite"/>
    </source>
</evidence>
<evidence type="ECO:0000256" key="3">
    <source>
        <dbReference type="ARBA" id="ARBA00022771"/>
    </source>
</evidence>
<evidence type="ECO:0000256" key="4">
    <source>
        <dbReference type="ARBA" id="ARBA00022833"/>
    </source>
</evidence>
<feature type="domain" description="BED-type" evidence="11">
    <location>
        <begin position="56"/>
        <end position="112"/>
    </location>
</feature>
<dbReference type="SUPFAM" id="SSF53098">
    <property type="entry name" value="Ribonuclease H-like"/>
    <property type="match status" value="1"/>
</dbReference>
<dbReference type="InterPro" id="IPR008906">
    <property type="entry name" value="HATC_C_dom"/>
</dbReference>
<comment type="subcellular location">
    <subcellularLocation>
        <location evidence="1">Nucleus</location>
    </subcellularLocation>
</comment>
<keyword evidence="7" id="KW-0804">Transcription</keyword>
<evidence type="ECO:0000313" key="13">
    <source>
        <dbReference type="Proteomes" id="UP000198287"/>
    </source>
</evidence>
<dbReference type="PROSITE" id="PS50808">
    <property type="entry name" value="ZF_BED"/>
    <property type="match status" value="1"/>
</dbReference>
<name>A0A226EYK5_FOLCA</name>
<dbReference type="PANTHER" id="PTHR46481:SF10">
    <property type="entry name" value="ZINC FINGER BED DOMAIN-CONTAINING PROTEIN 39"/>
    <property type="match status" value="1"/>
</dbReference>
<keyword evidence="8" id="KW-0539">Nucleus</keyword>
<dbReference type="PANTHER" id="PTHR46481">
    <property type="entry name" value="ZINC FINGER BED DOMAIN-CONTAINING PROTEIN 4"/>
    <property type="match status" value="1"/>
</dbReference>
<feature type="region of interest" description="Disordered" evidence="10">
    <location>
        <begin position="1"/>
        <end position="29"/>
    </location>
</feature>
<dbReference type="InterPro" id="IPR012337">
    <property type="entry name" value="RNaseH-like_sf"/>
</dbReference>
<evidence type="ECO:0000259" key="11">
    <source>
        <dbReference type="PROSITE" id="PS50808"/>
    </source>
</evidence>
<dbReference type="GO" id="GO:0005634">
    <property type="term" value="C:nucleus"/>
    <property type="evidence" value="ECO:0007669"/>
    <property type="project" value="UniProtKB-SubCell"/>
</dbReference>
<evidence type="ECO:0000256" key="8">
    <source>
        <dbReference type="ARBA" id="ARBA00023242"/>
    </source>
</evidence>
<dbReference type="InterPro" id="IPR003656">
    <property type="entry name" value="Znf_BED"/>
</dbReference>
<dbReference type="Proteomes" id="UP000198287">
    <property type="component" value="Unassembled WGS sequence"/>
</dbReference>
<dbReference type="GO" id="GO:0046983">
    <property type="term" value="F:protein dimerization activity"/>
    <property type="evidence" value="ECO:0007669"/>
    <property type="project" value="InterPro"/>
</dbReference>
<dbReference type="AlphaFoldDB" id="A0A226EYK5"/>
<dbReference type="Pfam" id="PF05699">
    <property type="entry name" value="Dimer_Tnp_hAT"/>
    <property type="match status" value="1"/>
</dbReference>
<dbReference type="GO" id="GO:0003677">
    <property type="term" value="F:DNA binding"/>
    <property type="evidence" value="ECO:0007669"/>
    <property type="project" value="UniProtKB-KW"/>
</dbReference>
<dbReference type="EMBL" id="LNIX01000001">
    <property type="protein sequence ID" value="OXA62653.1"/>
    <property type="molecule type" value="Genomic_DNA"/>
</dbReference>
<evidence type="ECO:0000256" key="5">
    <source>
        <dbReference type="ARBA" id="ARBA00023015"/>
    </source>
</evidence>
<reference evidence="12 13" key="1">
    <citation type="submission" date="2015-12" db="EMBL/GenBank/DDBJ databases">
        <title>The genome of Folsomia candida.</title>
        <authorList>
            <person name="Faddeeva A."/>
            <person name="Derks M.F."/>
            <person name="Anvar Y."/>
            <person name="Smit S."/>
            <person name="Van Straalen N."/>
            <person name="Roelofs D."/>
        </authorList>
    </citation>
    <scope>NUCLEOTIDE SEQUENCE [LARGE SCALE GENOMIC DNA]</scope>
    <source>
        <strain evidence="12 13">VU population</strain>
        <tissue evidence="12">Whole body</tissue>
    </source>
</reference>
<dbReference type="GO" id="GO:0009791">
    <property type="term" value="P:post-embryonic development"/>
    <property type="evidence" value="ECO:0007669"/>
    <property type="project" value="UniProtKB-ARBA"/>
</dbReference>
<keyword evidence="4" id="KW-0862">Zinc</keyword>
<feature type="compositionally biased region" description="Low complexity" evidence="10">
    <location>
        <begin position="1"/>
        <end position="13"/>
    </location>
</feature>
<keyword evidence="3 9" id="KW-0863">Zinc-finger</keyword>
<dbReference type="SUPFAM" id="SSF140996">
    <property type="entry name" value="Hermes dimerisation domain"/>
    <property type="match status" value="1"/>
</dbReference>
<dbReference type="Pfam" id="PF02892">
    <property type="entry name" value="zf-BED"/>
    <property type="match status" value="1"/>
</dbReference>
<accession>A0A226EYK5</accession>
<keyword evidence="2" id="KW-0479">Metal-binding</keyword>
<dbReference type="OMA" id="DGWSSKD"/>
<protein>
    <submittedName>
        <fullName evidence="12">Zinc finger BED domain-containing protein 4</fullName>
    </submittedName>
</protein>
<evidence type="ECO:0000256" key="7">
    <source>
        <dbReference type="ARBA" id="ARBA00023163"/>
    </source>
</evidence>
<evidence type="ECO:0000313" key="12">
    <source>
        <dbReference type="EMBL" id="OXA62653.1"/>
    </source>
</evidence>
<dbReference type="InterPro" id="IPR052035">
    <property type="entry name" value="ZnF_BED_domain_contain"/>
</dbReference>
<organism evidence="12 13">
    <name type="scientific">Folsomia candida</name>
    <name type="common">Springtail</name>
    <dbReference type="NCBI Taxonomy" id="158441"/>
    <lineage>
        <taxon>Eukaryota</taxon>
        <taxon>Metazoa</taxon>
        <taxon>Ecdysozoa</taxon>
        <taxon>Arthropoda</taxon>
        <taxon>Hexapoda</taxon>
        <taxon>Collembola</taxon>
        <taxon>Entomobryomorpha</taxon>
        <taxon>Isotomoidea</taxon>
        <taxon>Isotomidae</taxon>
        <taxon>Proisotominae</taxon>
        <taxon>Folsomia</taxon>
    </lineage>
</organism>
<dbReference type="SUPFAM" id="SSF57667">
    <property type="entry name" value="beta-beta-alpha zinc fingers"/>
    <property type="match status" value="1"/>
</dbReference>
<keyword evidence="6" id="KW-0238">DNA-binding</keyword>
<feature type="compositionally biased region" description="Polar residues" evidence="10">
    <location>
        <begin position="14"/>
        <end position="29"/>
    </location>
</feature>
<gene>
    <name evidence="12" type="ORF">Fcan01_03892</name>
</gene>
<proteinExistence type="predicted"/>
<dbReference type="InterPro" id="IPR036236">
    <property type="entry name" value="Znf_C2H2_sf"/>
</dbReference>
<evidence type="ECO:0000256" key="1">
    <source>
        <dbReference type="ARBA" id="ARBA00004123"/>
    </source>
</evidence>
<evidence type="ECO:0000256" key="6">
    <source>
        <dbReference type="ARBA" id="ARBA00023125"/>
    </source>
</evidence>
<evidence type="ECO:0000256" key="9">
    <source>
        <dbReference type="PROSITE-ProRule" id="PRU00027"/>
    </source>
</evidence>
<dbReference type="SMART" id="SM00614">
    <property type="entry name" value="ZnF_BED"/>
    <property type="match status" value="1"/>
</dbReference>
<evidence type="ECO:0000256" key="2">
    <source>
        <dbReference type="ARBA" id="ARBA00022723"/>
    </source>
</evidence>
<dbReference type="GO" id="GO:0008270">
    <property type="term" value="F:zinc ion binding"/>
    <property type="evidence" value="ECO:0007669"/>
    <property type="project" value="UniProtKB-KW"/>
</dbReference>
<sequence length="708" mass="80126">MSSSHEAPSPSSSQDEVNSNSLGGEQNQQAGLLSLLRSREKTRASALKQEAQKGTRRTSGAWLWFKDHSTNPSKAVCTVCNGEIACGIGKSRSTSSLKKHLEAKHPTHYQQAYSNDPDAVAVSSDDDNYGSTTPKKMRLTQPTLIESLESKKKWKIDDLRAQSLHYTIGEMIAVDVLPYSFVEKIGFRRLLAAMKPQYPVPGRTYMTDTIIPKIYERTRKKIWSQVQDATWISFTSDIWTSEQNNFGFISFTGHWIDDIFKHRHAVLQCKHFSGEHSGQKISEVILDMLKSWDIPTNKVHTLVRDNGANIVKGLNDANLSNIGCFAHTIQLAFHDSVKAVSVKNLIAKSRKIVAKFTQSQKNSTLLLKKQKDMGLTPKKLIQDVATRWNSTFYMLERLQDLKAIIASLSTEIDFDNLTTNEWTLLPGVIAILKPLEEITKLVSFNSSIVSEVIPNVEALLRYFKKTEGLDAGLKTLKKEFLKNVEKRFEKLPDVDEYAFATCLDPRYKQMFFSDNTRDLVKARLQNFILQEEMGIPDPASPLEPQQAGLFTSEPELPPCQLEGPLTLADQLHVSFWNCYDEAIKQSMEISEVSEENIEAAAVKRTSIVAEINSYWKADPIPIKSKTLTLTDTGLNDPLKWWKTNKDKFPTLQKYAKKFLSAPATSVYSERMFSEAGQIYDNLRTQLTPNHAETLLFLKHNLPIINYQY</sequence>
<comment type="caution">
    <text evidence="12">The sequence shown here is derived from an EMBL/GenBank/DDBJ whole genome shotgun (WGS) entry which is preliminary data.</text>
</comment>
<keyword evidence="5" id="KW-0805">Transcription regulation</keyword>